<evidence type="ECO:0000259" key="5">
    <source>
        <dbReference type="PROSITE" id="PS50893"/>
    </source>
</evidence>
<dbReference type="CDD" id="cd03260">
    <property type="entry name" value="ABC_PstB_phosphate_transporter"/>
    <property type="match status" value="1"/>
</dbReference>
<evidence type="ECO:0000313" key="7">
    <source>
        <dbReference type="Proteomes" id="UP000318307"/>
    </source>
</evidence>
<dbReference type="PANTHER" id="PTHR43423">
    <property type="entry name" value="ABC TRANSPORTER I FAMILY MEMBER 17"/>
    <property type="match status" value="1"/>
</dbReference>
<dbReference type="GO" id="GO:0016020">
    <property type="term" value="C:membrane"/>
    <property type="evidence" value="ECO:0007669"/>
    <property type="project" value="InterPro"/>
</dbReference>
<dbReference type="RefSeq" id="WP_246118532.1">
    <property type="nucleotide sequence ID" value="NZ_VLLC01000007.1"/>
</dbReference>
<dbReference type="InterPro" id="IPR003439">
    <property type="entry name" value="ABC_transporter-like_ATP-bd"/>
</dbReference>
<evidence type="ECO:0000313" key="6">
    <source>
        <dbReference type="EMBL" id="TWI74024.1"/>
    </source>
</evidence>
<dbReference type="PANTHER" id="PTHR43423:SF1">
    <property type="entry name" value="ABC TRANSPORTER I FAMILY MEMBER 17"/>
    <property type="match status" value="1"/>
</dbReference>
<dbReference type="Gene3D" id="3.40.50.300">
    <property type="entry name" value="P-loop containing nucleotide triphosphate hydrolases"/>
    <property type="match status" value="1"/>
</dbReference>
<dbReference type="InterPro" id="IPR027417">
    <property type="entry name" value="P-loop_NTPase"/>
</dbReference>
<dbReference type="PROSITE" id="PS00211">
    <property type="entry name" value="ABC_TRANSPORTER_1"/>
    <property type="match status" value="1"/>
</dbReference>
<gene>
    <name evidence="6" type="ORF">LZ24_01254</name>
</gene>
<feature type="domain" description="ABC transporter" evidence="5">
    <location>
        <begin position="8"/>
        <end position="238"/>
    </location>
</feature>
<proteinExistence type="predicted"/>
<keyword evidence="2" id="KW-0592">Phosphate transport</keyword>
<evidence type="ECO:0000256" key="4">
    <source>
        <dbReference type="ARBA" id="ARBA00022840"/>
    </source>
</evidence>
<keyword evidence="4 6" id="KW-0067">ATP-binding</keyword>
<dbReference type="InterPro" id="IPR017871">
    <property type="entry name" value="ABC_transporter-like_CS"/>
</dbReference>
<dbReference type="EMBL" id="VLLC01000007">
    <property type="protein sequence ID" value="TWI74024.1"/>
    <property type="molecule type" value="Genomic_DNA"/>
</dbReference>
<dbReference type="AlphaFoldDB" id="A0A562RZW5"/>
<protein>
    <submittedName>
        <fullName evidence="6">Phosphate ABC transporter ATP-binding protein (PhoT family)</fullName>
    </submittedName>
</protein>
<dbReference type="SMART" id="SM00382">
    <property type="entry name" value="AAA"/>
    <property type="match status" value="1"/>
</dbReference>
<evidence type="ECO:0000256" key="2">
    <source>
        <dbReference type="ARBA" id="ARBA00022592"/>
    </source>
</evidence>
<keyword evidence="7" id="KW-1185">Reference proteome</keyword>
<reference evidence="6 7" key="1">
    <citation type="submission" date="2019-07" db="EMBL/GenBank/DDBJ databases">
        <title>Genome sequencing of 100 strains of the haloalkaliphilic chemolithoautotrophic sulfur-oxidizing bacterium Thioalkalivibrio.</title>
        <authorList>
            <person name="Muyzer G."/>
        </authorList>
    </citation>
    <scope>NUCLEOTIDE SEQUENCE [LARGE SCALE GENOMIC DNA]</scope>
    <source>
        <strain evidence="6 7">ASO4-4</strain>
    </source>
</reference>
<sequence>MMNQNIKIRIRDLRVAYGKSHVFSGVSLDIPEGAITAVTGPSGVGKSTFLFSLNRLLEAESQVRVSGSILLAGERGWQDIHAASTDVYELRRKVAVVFQNPNPLPMGIFANVALPLRLKGIGRKADLEERVVRALKQAHLWEEVGHRLGSDARTLSGGQQQRLCIARSLVMQPEVLLLDEPTSSLDAAAEAAIESLLLDLKRTCTLVLVSHSRRQVESLADLEFSMGQREKKPVFPEC</sequence>
<dbReference type="Pfam" id="PF00005">
    <property type="entry name" value="ABC_tran"/>
    <property type="match status" value="1"/>
</dbReference>
<evidence type="ECO:0000256" key="3">
    <source>
        <dbReference type="ARBA" id="ARBA00022741"/>
    </source>
</evidence>
<dbReference type="GO" id="GO:0005524">
    <property type="term" value="F:ATP binding"/>
    <property type="evidence" value="ECO:0007669"/>
    <property type="project" value="UniProtKB-KW"/>
</dbReference>
<keyword evidence="1" id="KW-0813">Transport</keyword>
<comment type="caution">
    <text evidence="6">The sequence shown here is derived from an EMBL/GenBank/DDBJ whole genome shotgun (WGS) entry which is preliminary data.</text>
</comment>
<dbReference type="InterPro" id="IPR003593">
    <property type="entry name" value="AAA+_ATPase"/>
</dbReference>
<organism evidence="6 7">
    <name type="scientific">Desulfobotulus alkaliphilus</name>
    <dbReference type="NCBI Taxonomy" id="622671"/>
    <lineage>
        <taxon>Bacteria</taxon>
        <taxon>Pseudomonadati</taxon>
        <taxon>Thermodesulfobacteriota</taxon>
        <taxon>Desulfobacteria</taxon>
        <taxon>Desulfobacterales</taxon>
        <taxon>Desulfobacteraceae</taxon>
        <taxon>Desulfobotulus</taxon>
    </lineage>
</organism>
<dbReference type="InterPro" id="IPR005670">
    <property type="entry name" value="PstB-like"/>
</dbReference>
<dbReference type="SUPFAM" id="SSF52540">
    <property type="entry name" value="P-loop containing nucleoside triphosphate hydrolases"/>
    <property type="match status" value="1"/>
</dbReference>
<dbReference type="PROSITE" id="PS50893">
    <property type="entry name" value="ABC_TRANSPORTER_2"/>
    <property type="match status" value="1"/>
</dbReference>
<dbReference type="GO" id="GO:0005315">
    <property type="term" value="F:phosphate transmembrane transporter activity"/>
    <property type="evidence" value="ECO:0007669"/>
    <property type="project" value="InterPro"/>
</dbReference>
<accession>A0A562RZW5</accession>
<name>A0A562RZW5_9BACT</name>
<dbReference type="GO" id="GO:0035435">
    <property type="term" value="P:phosphate ion transmembrane transport"/>
    <property type="evidence" value="ECO:0007669"/>
    <property type="project" value="InterPro"/>
</dbReference>
<keyword evidence="3" id="KW-0547">Nucleotide-binding</keyword>
<dbReference type="Proteomes" id="UP000318307">
    <property type="component" value="Unassembled WGS sequence"/>
</dbReference>
<evidence type="ECO:0000256" key="1">
    <source>
        <dbReference type="ARBA" id="ARBA00022448"/>
    </source>
</evidence>
<dbReference type="GO" id="GO:0016887">
    <property type="term" value="F:ATP hydrolysis activity"/>
    <property type="evidence" value="ECO:0007669"/>
    <property type="project" value="InterPro"/>
</dbReference>